<evidence type="ECO:0000256" key="6">
    <source>
        <dbReference type="ARBA" id="ARBA00022840"/>
    </source>
</evidence>
<evidence type="ECO:0000256" key="4">
    <source>
        <dbReference type="ARBA" id="ARBA00022475"/>
    </source>
</evidence>
<dbReference type="RefSeq" id="WP_350792589.1">
    <property type="nucleotide sequence ID" value="NZ_JBEPEK010000949.1"/>
</dbReference>
<sequence>MVRQLADRVSVMYAGRTVETGGVAEVFGRPHHPYTRALLSAVPLPDPVAERSRRRIVLPGDPGAGPPTASGCGFRARCPVQAVLSAVQRRRCAEETPHRRAAGPAAGHTVSCHFPHDSRLAHDSRLPDDEGPGPVRRP</sequence>
<name>A0ABV1XG25_9ACTN</name>
<dbReference type="NCBIfam" id="TIGR01727">
    <property type="entry name" value="oligo_HPY"/>
    <property type="match status" value="1"/>
</dbReference>
<dbReference type="PANTHER" id="PTHR43297:SF2">
    <property type="entry name" value="DIPEPTIDE TRANSPORT ATP-BINDING PROTEIN DPPD"/>
    <property type="match status" value="1"/>
</dbReference>
<protein>
    <submittedName>
        <fullName evidence="10">Oligopeptide/dipeptide ABC transporter ATP-binding protein</fullName>
    </submittedName>
</protein>
<evidence type="ECO:0000313" key="11">
    <source>
        <dbReference type="Proteomes" id="UP001474181"/>
    </source>
</evidence>
<dbReference type="SUPFAM" id="SSF52540">
    <property type="entry name" value="P-loop containing nucleoside triphosphate hydrolases"/>
    <property type="match status" value="1"/>
</dbReference>
<accession>A0ABV1XG25</accession>
<feature type="compositionally biased region" description="Basic and acidic residues" evidence="8">
    <location>
        <begin position="114"/>
        <end position="128"/>
    </location>
</feature>
<evidence type="ECO:0000256" key="1">
    <source>
        <dbReference type="ARBA" id="ARBA00004370"/>
    </source>
</evidence>
<keyword evidence="4" id="KW-1003">Cell membrane</keyword>
<keyword evidence="7" id="KW-0472">Membrane</keyword>
<organism evidence="10 11">
    <name type="scientific">Streptomyces hyaluromycini</name>
    <dbReference type="NCBI Taxonomy" id="1377993"/>
    <lineage>
        <taxon>Bacteria</taxon>
        <taxon>Bacillati</taxon>
        <taxon>Actinomycetota</taxon>
        <taxon>Actinomycetes</taxon>
        <taxon>Kitasatosporales</taxon>
        <taxon>Streptomycetaceae</taxon>
        <taxon>Streptomyces</taxon>
    </lineage>
</organism>
<evidence type="ECO:0000259" key="9">
    <source>
        <dbReference type="Pfam" id="PF08352"/>
    </source>
</evidence>
<keyword evidence="3" id="KW-0813">Transport</keyword>
<comment type="subcellular location">
    <subcellularLocation>
        <location evidence="1">Membrane</location>
    </subcellularLocation>
</comment>
<keyword evidence="5" id="KW-0547">Nucleotide-binding</keyword>
<dbReference type="Proteomes" id="UP001474181">
    <property type="component" value="Unassembled WGS sequence"/>
</dbReference>
<keyword evidence="6 10" id="KW-0067">ATP-binding</keyword>
<dbReference type="PANTHER" id="PTHR43297">
    <property type="entry name" value="OLIGOPEPTIDE TRANSPORT ATP-BINDING PROTEIN APPD"/>
    <property type="match status" value="1"/>
</dbReference>
<dbReference type="Pfam" id="PF08352">
    <property type="entry name" value="oligo_HPY"/>
    <property type="match status" value="1"/>
</dbReference>
<evidence type="ECO:0000256" key="7">
    <source>
        <dbReference type="ARBA" id="ARBA00023136"/>
    </source>
</evidence>
<dbReference type="EMBL" id="JBEPEK010000949">
    <property type="protein sequence ID" value="MER7187875.1"/>
    <property type="molecule type" value="Genomic_DNA"/>
</dbReference>
<dbReference type="InterPro" id="IPR013563">
    <property type="entry name" value="Oligopep_ABC_C"/>
</dbReference>
<gene>
    <name evidence="10" type="ORF">ABT404_51895</name>
</gene>
<comment type="caution">
    <text evidence="10">The sequence shown here is derived from an EMBL/GenBank/DDBJ whole genome shotgun (WGS) entry which is preliminary data.</text>
</comment>
<reference evidence="10 11" key="1">
    <citation type="submission" date="2024-06" db="EMBL/GenBank/DDBJ databases">
        <title>The Natural Products Discovery Center: Release of the First 8490 Sequenced Strains for Exploring Actinobacteria Biosynthetic Diversity.</title>
        <authorList>
            <person name="Kalkreuter E."/>
            <person name="Kautsar S.A."/>
            <person name="Yang D."/>
            <person name="Bader C.D."/>
            <person name="Teijaro C.N."/>
            <person name="Fluegel L."/>
            <person name="Davis C.M."/>
            <person name="Simpson J.R."/>
            <person name="Lauterbach L."/>
            <person name="Steele A.D."/>
            <person name="Gui C."/>
            <person name="Meng S."/>
            <person name="Li G."/>
            <person name="Viehrig K."/>
            <person name="Ye F."/>
            <person name="Su P."/>
            <person name="Kiefer A.F."/>
            <person name="Nichols A."/>
            <person name="Cepeda A.J."/>
            <person name="Yan W."/>
            <person name="Fan B."/>
            <person name="Jiang Y."/>
            <person name="Adhikari A."/>
            <person name="Zheng C.-J."/>
            <person name="Schuster L."/>
            <person name="Cowan T.M."/>
            <person name="Smanski M.J."/>
            <person name="Chevrette M.G."/>
            <person name="De Carvalho L.P.S."/>
            <person name="Shen B."/>
        </authorList>
    </citation>
    <scope>NUCLEOTIDE SEQUENCE [LARGE SCALE GENOMIC DNA]</scope>
    <source>
        <strain evidence="10 11">NPDC000234</strain>
    </source>
</reference>
<feature type="domain" description="Oligopeptide/dipeptide ABC transporter C-terminal" evidence="9">
    <location>
        <begin position="18"/>
        <end position="80"/>
    </location>
</feature>
<evidence type="ECO:0000256" key="2">
    <source>
        <dbReference type="ARBA" id="ARBA00005417"/>
    </source>
</evidence>
<feature type="region of interest" description="Disordered" evidence="8">
    <location>
        <begin position="92"/>
        <end position="138"/>
    </location>
</feature>
<evidence type="ECO:0000313" key="10">
    <source>
        <dbReference type="EMBL" id="MER7187875.1"/>
    </source>
</evidence>
<evidence type="ECO:0000256" key="3">
    <source>
        <dbReference type="ARBA" id="ARBA00022448"/>
    </source>
</evidence>
<dbReference type="InterPro" id="IPR027417">
    <property type="entry name" value="P-loop_NTPase"/>
</dbReference>
<dbReference type="GO" id="GO:0005524">
    <property type="term" value="F:ATP binding"/>
    <property type="evidence" value="ECO:0007669"/>
    <property type="project" value="UniProtKB-KW"/>
</dbReference>
<evidence type="ECO:0000256" key="5">
    <source>
        <dbReference type="ARBA" id="ARBA00022741"/>
    </source>
</evidence>
<evidence type="ECO:0000256" key="8">
    <source>
        <dbReference type="SAM" id="MobiDB-lite"/>
    </source>
</evidence>
<proteinExistence type="inferred from homology"/>
<dbReference type="InterPro" id="IPR050388">
    <property type="entry name" value="ABC_Ni/Peptide_Import"/>
</dbReference>
<dbReference type="Gene3D" id="3.40.50.300">
    <property type="entry name" value="P-loop containing nucleotide triphosphate hydrolases"/>
    <property type="match status" value="1"/>
</dbReference>
<comment type="similarity">
    <text evidence="2">Belongs to the ABC transporter superfamily.</text>
</comment>
<keyword evidence="11" id="KW-1185">Reference proteome</keyword>